<dbReference type="GO" id="GO:0005737">
    <property type="term" value="C:cytoplasm"/>
    <property type="evidence" value="ECO:0007669"/>
    <property type="project" value="UniProtKB-SubCell"/>
</dbReference>
<dbReference type="InterPro" id="IPR018492">
    <property type="entry name" value="Ribosomal_eL8/Nhp2"/>
</dbReference>
<dbReference type="InterPro" id="IPR004037">
    <property type="entry name" value="Ribosomal_eL8-like_CS"/>
</dbReference>
<dbReference type="InterPro" id="IPR050257">
    <property type="entry name" value="eL8/uL1-like"/>
</dbReference>
<accession>A0A497EW89</accession>
<dbReference type="PROSITE" id="PS01082">
    <property type="entry name" value="RIBOSOMAL_L7AE"/>
    <property type="match status" value="1"/>
</dbReference>
<comment type="similarity">
    <text evidence="2 9">Belongs to the eukaryotic ribosomal protein eL8 family.</text>
</comment>
<keyword evidence="5 9" id="KW-0699">rRNA-binding</keyword>
<evidence type="ECO:0000256" key="6">
    <source>
        <dbReference type="ARBA" id="ARBA00022884"/>
    </source>
</evidence>
<evidence type="ECO:0000256" key="1">
    <source>
        <dbReference type="ARBA" id="ARBA00004496"/>
    </source>
</evidence>
<dbReference type="InterPro" id="IPR022481">
    <property type="entry name" value="Ribosomal_eL8_arc"/>
</dbReference>
<dbReference type="NCBIfam" id="TIGR03677">
    <property type="entry name" value="eL8_ribo"/>
    <property type="match status" value="1"/>
</dbReference>
<dbReference type="GO" id="GO:0006412">
    <property type="term" value="P:translation"/>
    <property type="evidence" value="ECO:0007669"/>
    <property type="project" value="UniProtKB-UniRule"/>
</dbReference>
<dbReference type="GO" id="GO:1990904">
    <property type="term" value="C:ribonucleoprotein complex"/>
    <property type="evidence" value="ECO:0007669"/>
    <property type="project" value="UniProtKB-KW"/>
</dbReference>
<dbReference type="PANTHER" id="PTHR23105">
    <property type="entry name" value="RIBOSOMAL PROTEIN L7AE FAMILY MEMBER"/>
    <property type="match status" value="1"/>
</dbReference>
<dbReference type="FunFam" id="3.30.1330.30:FF:000020">
    <property type="entry name" value="50S ribosomal protein L7Ae"/>
    <property type="match status" value="1"/>
</dbReference>
<evidence type="ECO:0000256" key="8">
    <source>
        <dbReference type="ARBA" id="ARBA00023274"/>
    </source>
</evidence>
<dbReference type="AlphaFoldDB" id="A0A497EW89"/>
<comment type="caution">
    <text evidence="12">The sequence shown here is derived from an EMBL/GenBank/DDBJ whole genome shotgun (WGS) entry which is preliminary data.</text>
</comment>
<feature type="domain" description="Ribosomal protein eL8/eL30/eS12/Gadd45" evidence="11">
    <location>
        <begin position="18"/>
        <end position="110"/>
    </location>
</feature>
<evidence type="ECO:0000259" key="11">
    <source>
        <dbReference type="Pfam" id="PF01248"/>
    </source>
</evidence>
<dbReference type="GO" id="GO:0001682">
    <property type="term" value="P:tRNA 5'-leader removal"/>
    <property type="evidence" value="ECO:0007669"/>
    <property type="project" value="UniProtKB-UniRule"/>
</dbReference>
<keyword evidence="4 9" id="KW-0819">tRNA processing</keyword>
<keyword evidence="3 9" id="KW-0963">Cytoplasm</keyword>
<comment type="subunit">
    <text evidence="9">Part of the 50S ribosomal subunit. Probably part of the RNase P complex.</text>
</comment>
<organism evidence="12 13">
    <name type="scientific">Thermoproteota archaeon</name>
    <dbReference type="NCBI Taxonomy" id="2056631"/>
    <lineage>
        <taxon>Archaea</taxon>
        <taxon>Thermoproteota</taxon>
    </lineage>
</organism>
<dbReference type="PRINTS" id="PR00881">
    <property type="entry name" value="L7ARS6FAMILY"/>
</dbReference>
<name>A0A497EW89_9CREN</name>
<evidence type="ECO:0000313" key="12">
    <source>
        <dbReference type="EMBL" id="RLE51644.1"/>
    </source>
</evidence>
<dbReference type="InterPro" id="IPR029064">
    <property type="entry name" value="Ribosomal_eL30-like_sf"/>
</dbReference>
<evidence type="ECO:0000256" key="3">
    <source>
        <dbReference type="ARBA" id="ARBA00022490"/>
    </source>
</evidence>
<comment type="subcellular location">
    <subcellularLocation>
        <location evidence="1 9">Cytoplasm</location>
    </subcellularLocation>
</comment>
<feature type="region of interest" description="Disordered" evidence="10">
    <location>
        <begin position="125"/>
        <end position="151"/>
    </location>
</feature>
<dbReference type="GO" id="GO:0003735">
    <property type="term" value="F:structural constituent of ribosome"/>
    <property type="evidence" value="ECO:0007669"/>
    <property type="project" value="InterPro"/>
</dbReference>
<evidence type="ECO:0000313" key="13">
    <source>
        <dbReference type="Proteomes" id="UP000268446"/>
    </source>
</evidence>
<dbReference type="InterPro" id="IPR004038">
    <property type="entry name" value="Ribosomal_eL8/eL30/eS12/Gad45"/>
</dbReference>
<evidence type="ECO:0000256" key="9">
    <source>
        <dbReference type="HAMAP-Rule" id="MF_00326"/>
    </source>
</evidence>
<dbReference type="GO" id="GO:0005840">
    <property type="term" value="C:ribosome"/>
    <property type="evidence" value="ECO:0007669"/>
    <property type="project" value="UniProtKB-KW"/>
</dbReference>
<evidence type="ECO:0000256" key="4">
    <source>
        <dbReference type="ARBA" id="ARBA00022694"/>
    </source>
</evidence>
<evidence type="ECO:0000256" key="7">
    <source>
        <dbReference type="ARBA" id="ARBA00022980"/>
    </source>
</evidence>
<dbReference type="EMBL" id="QMQZ01000040">
    <property type="protein sequence ID" value="RLE51644.1"/>
    <property type="molecule type" value="Genomic_DNA"/>
</dbReference>
<keyword evidence="7 9" id="KW-0689">Ribosomal protein</keyword>
<dbReference type="GO" id="GO:0042254">
    <property type="term" value="P:ribosome biogenesis"/>
    <property type="evidence" value="ECO:0007669"/>
    <property type="project" value="InterPro"/>
</dbReference>
<dbReference type="Pfam" id="PF01248">
    <property type="entry name" value="Ribosomal_L7Ae"/>
    <property type="match status" value="1"/>
</dbReference>
<evidence type="ECO:0000256" key="2">
    <source>
        <dbReference type="ARBA" id="ARBA00007337"/>
    </source>
</evidence>
<dbReference type="PRINTS" id="PR00884">
    <property type="entry name" value="RIBOSOMALHS6"/>
</dbReference>
<proteinExistence type="inferred from homology"/>
<evidence type="ECO:0000256" key="5">
    <source>
        <dbReference type="ARBA" id="ARBA00022730"/>
    </source>
</evidence>
<dbReference type="Gene3D" id="3.30.1330.30">
    <property type="match status" value="1"/>
</dbReference>
<keyword evidence="6 9" id="KW-0694">RNA-binding</keyword>
<protein>
    <recommendedName>
        <fullName evidence="9">Large ribosomal subunit protein eL8</fullName>
    </recommendedName>
</protein>
<dbReference type="Proteomes" id="UP000268446">
    <property type="component" value="Unassembled WGS sequence"/>
</dbReference>
<dbReference type="SUPFAM" id="SSF55315">
    <property type="entry name" value="L30e-like"/>
    <property type="match status" value="1"/>
</dbReference>
<evidence type="ECO:0000256" key="10">
    <source>
        <dbReference type="SAM" id="MobiDB-lite"/>
    </source>
</evidence>
<keyword evidence="8 9" id="KW-0687">Ribonucleoprotein</keyword>
<reference evidence="12 13" key="1">
    <citation type="submission" date="2018-06" db="EMBL/GenBank/DDBJ databases">
        <title>Extensive metabolic versatility and redundancy in microbially diverse, dynamic hydrothermal sediments.</title>
        <authorList>
            <person name="Dombrowski N."/>
            <person name="Teske A."/>
            <person name="Baker B.J."/>
        </authorList>
    </citation>
    <scope>NUCLEOTIDE SEQUENCE [LARGE SCALE GENOMIC DNA]</scope>
    <source>
        <strain evidence="12">B29_G17</strain>
    </source>
</reference>
<feature type="compositionally biased region" description="Basic residues" evidence="10">
    <location>
        <begin position="141"/>
        <end position="151"/>
    </location>
</feature>
<dbReference type="HAMAP" id="MF_00326">
    <property type="entry name" value="Ribosomal_eL8"/>
    <property type="match status" value="1"/>
</dbReference>
<sequence>MSKPFYVRFEVPSELAEKSYEAIQIARDTGRIKKGTNETTKAVERGLAKLVLIAEDVDPPEIVAHLPLLCEERKIPYVYVPSKAQLGRAAGIDVAAASACIIDPGDAAELVKEIIAEVERIKSGGAPAEAEAAEAKEEKKAKKARKKSKAK</sequence>
<dbReference type="GO" id="GO:0019843">
    <property type="term" value="F:rRNA binding"/>
    <property type="evidence" value="ECO:0007669"/>
    <property type="project" value="UniProtKB-KW"/>
</dbReference>
<dbReference type="GO" id="GO:0004526">
    <property type="term" value="F:ribonuclease P activity"/>
    <property type="evidence" value="ECO:0007669"/>
    <property type="project" value="UniProtKB-UniRule"/>
</dbReference>
<gene>
    <name evidence="9 12" type="primary">rpl7ae</name>
    <name evidence="12" type="ORF">DRJ20_01730</name>
</gene>
<comment type="function">
    <text evidence="9">Multifunctional RNA-binding protein that recognizes the K-turn motif in ribosomal RNA, the RNA component of RNase P, box H/ACA, box C/D and box C'/D' sRNAs.</text>
</comment>